<dbReference type="Proteomes" id="UP000175893">
    <property type="component" value="Chromosome"/>
</dbReference>
<feature type="domain" description="HTH araC/xylS-type" evidence="1">
    <location>
        <begin position="196"/>
        <end position="295"/>
    </location>
</feature>
<accession>A0A376D894</accession>
<evidence type="ECO:0000313" key="3">
    <source>
        <dbReference type="EMBL" id="STC84830.1"/>
    </source>
</evidence>
<dbReference type="InterPro" id="IPR018060">
    <property type="entry name" value="HTH_AraC"/>
</dbReference>
<dbReference type="Pfam" id="PF12833">
    <property type="entry name" value="HTH_18"/>
    <property type="match status" value="1"/>
</dbReference>
<dbReference type="GO" id="GO:0043565">
    <property type="term" value="F:sequence-specific DNA binding"/>
    <property type="evidence" value="ECO:0007669"/>
    <property type="project" value="InterPro"/>
</dbReference>
<dbReference type="GO" id="GO:0003700">
    <property type="term" value="F:DNA-binding transcription factor activity"/>
    <property type="evidence" value="ECO:0007669"/>
    <property type="project" value="InterPro"/>
</dbReference>
<evidence type="ECO:0000313" key="2">
    <source>
        <dbReference type="EMBL" id="AOV96022.1"/>
    </source>
</evidence>
<dbReference type="Gene3D" id="1.10.10.60">
    <property type="entry name" value="Homeodomain-like"/>
    <property type="match status" value="1"/>
</dbReference>
<gene>
    <name evidence="2" type="ORF">A9798_03015</name>
    <name evidence="3" type="ORF">NCTC12121_00665</name>
</gene>
<reference evidence="2 4" key="1">
    <citation type="submission" date="2016-06" db="EMBL/GenBank/DDBJ databases">
        <title>Complete genome sequence of Edwardsiella hoshinae ATCC 35051.</title>
        <authorList>
            <person name="Reichley S.R."/>
            <person name="Waldbieser G.C."/>
            <person name="Lawrence M.L."/>
            <person name="Griffin M.J."/>
        </authorList>
    </citation>
    <scope>NUCLEOTIDE SEQUENCE [LARGE SCALE GENOMIC DNA]</scope>
    <source>
        <strain evidence="2 4">ATCC 35051</strain>
    </source>
</reference>
<dbReference type="Proteomes" id="UP000255248">
    <property type="component" value="Unassembled WGS sequence"/>
</dbReference>
<dbReference type="EMBL" id="CP016043">
    <property type="protein sequence ID" value="AOV96022.1"/>
    <property type="molecule type" value="Genomic_DNA"/>
</dbReference>
<evidence type="ECO:0000259" key="1">
    <source>
        <dbReference type="PROSITE" id="PS01124"/>
    </source>
</evidence>
<organism evidence="3 5">
    <name type="scientific">Edwardsiella hoshinae</name>
    <dbReference type="NCBI Taxonomy" id="93378"/>
    <lineage>
        <taxon>Bacteria</taxon>
        <taxon>Pseudomonadati</taxon>
        <taxon>Pseudomonadota</taxon>
        <taxon>Gammaproteobacteria</taxon>
        <taxon>Enterobacterales</taxon>
        <taxon>Hafniaceae</taxon>
        <taxon>Edwardsiella</taxon>
    </lineage>
</organism>
<dbReference type="AlphaFoldDB" id="A0A376D894"/>
<dbReference type="SMART" id="SM00342">
    <property type="entry name" value="HTH_ARAC"/>
    <property type="match status" value="1"/>
</dbReference>
<keyword evidence="4" id="KW-1185">Reference proteome</keyword>
<dbReference type="KEGG" id="eho:A9798_03015"/>
<keyword evidence="3" id="KW-0238">DNA-binding</keyword>
<dbReference type="PROSITE" id="PS01124">
    <property type="entry name" value="HTH_ARAC_FAMILY_2"/>
    <property type="match status" value="1"/>
</dbReference>
<dbReference type="RefSeq" id="WP_024524848.1">
    <property type="nucleotide sequence ID" value="NZ_CP016043.1"/>
</dbReference>
<dbReference type="OrthoDB" id="6415308at2"/>
<protein>
    <submittedName>
        <fullName evidence="3">DNA-binding transcriptional activator FeaR</fullName>
    </submittedName>
</protein>
<name>A0A376D894_9GAMM</name>
<dbReference type="EMBL" id="UFXZ01000001">
    <property type="protein sequence ID" value="STC84830.1"/>
    <property type="molecule type" value="Genomic_DNA"/>
</dbReference>
<sequence length="298" mass="33394">MAEIMTHSLFTYGIENFPTWSAFFQQHTACGKIGINVQQEDFFGESEIHQLTNGVKVLVIRTTPGVIEKSEHSKSVYGLIYTETPLHCTLNGRAIALRSKDCLLLNGAPPFSMASPLLRSTVSVLLPEACFGQYASAVGDLFDGRLASTLPFGKLMTSMVAESQSAAALAEKISVLINLLIISSNVATRRTVNKFDYLYNLILSHCQCTDFSLTRLVQISGMSKRSIQYVFSQQNTRFQTLLLQARLARLLHEMQCTPTLPLSEIVKRCGYRSLLTASRHFREYYQESLSNYYINYAL</sequence>
<proteinExistence type="predicted"/>
<evidence type="ECO:0000313" key="4">
    <source>
        <dbReference type="Proteomes" id="UP000175893"/>
    </source>
</evidence>
<reference evidence="3 5" key="2">
    <citation type="submission" date="2018-06" db="EMBL/GenBank/DDBJ databases">
        <authorList>
            <consortium name="Pathogen Informatics"/>
            <person name="Doyle S."/>
        </authorList>
    </citation>
    <scope>NUCLEOTIDE SEQUENCE [LARGE SCALE GENOMIC DNA]</scope>
    <source>
        <strain evidence="3 5">NCTC12121</strain>
    </source>
</reference>
<evidence type="ECO:0000313" key="5">
    <source>
        <dbReference type="Proteomes" id="UP000255248"/>
    </source>
</evidence>